<feature type="domain" description="Carboxylesterase type B" evidence="5">
    <location>
        <begin position="42"/>
        <end position="505"/>
    </location>
</feature>
<reference evidence="6 7" key="1">
    <citation type="submission" date="2019-02" db="EMBL/GenBank/DDBJ databases">
        <title>Genome sequencing of the rare red list fungi Dentipellis fragilis.</title>
        <authorList>
            <person name="Buettner E."/>
            <person name="Kellner H."/>
        </authorList>
    </citation>
    <scope>NUCLEOTIDE SEQUENCE [LARGE SCALE GENOMIC DNA]</scope>
    <source>
        <strain evidence="6 7">DSM 105465</strain>
    </source>
</reference>
<dbReference type="InterPro" id="IPR019826">
    <property type="entry name" value="Carboxylesterase_B_AS"/>
</dbReference>
<dbReference type="GO" id="GO:0016787">
    <property type="term" value="F:hydrolase activity"/>
    <property type="evidence" value="ECO:0007669"/>
    <property type="project" value="UniProtKB-KW"/>
</dbReference>
<feature type="signal peptide" evidence="4">
    <location>
        <begin position="1"/>
        <end position="20"/>
    </location>
</feature>
<dbReference type="PROSITE" id="PS00122">
    <property type="entry name" value="CARBOXYLESTERASE_B_1"/>
    <property type="match status" value="1"/>
</dbReference>
<dbReference type="PROSITE" id="PS51257">
    <property type="entry name" value="PROKAR_LIPOPROTEIN"/>
    <property type="match status" value="1"/>
</dbReference>
<dbReference type="PROSITE" id="PS01173">
    <property type="entry name" value="LIPASE_GDXG_HIS"/>
    <property type="match status" value="1"/>
</dbReference>
<feature type="chain" id="PRO_5021325031" description="Carboxylesterase type B domain-containing protein" evidence="4">
    <location>
        <begin position="21"/>
        <end position="816"/>
    </location>
</feature>
<evidence type="ECO:0000256" key="4">
    <source>
        <dbReference type="SAM" id="SignalP"/>
    </source>
</evidence>
<evidence type="ECO:0000256" key="3">
    <source>
        <dbReference type="ARBA" id="ARBA00022801"/>
    </source>
</evidence>
<dbReference type="PANTHER" id="PTHR11559">
    <property type="entry name" value="CARBOXYLESTERASE"/>
    <property type="match status" value="1"/>
</dbReference>
<protein>
    <recommendedName>
        <fullName evidence="5">Carboxylesterase type B domain-containing protein</fullName>
    </recommendedName>
</protein>
<dbReference type="InterPro" id="IPR002168">
    <property type="entry name" value="Lipase_GDXG_HIS_AS"/>
</dbReference>
<gene>
    <name evidence="6" type="ORF">EVG20_g1159</name>
</gene>
<organism evidence="6 7">
    <name type="scientific">Dentipellis fragilis</name>
    <dbReference type="NCBI Taxonomy" id="205917"/>
    <lineage>
        <taxon>Eukaryota</taxon>
        <taxon>Fungi</taxon>
        <taxon>Dikarya</taxon>
        <taxon>Basidiomycota</taxon>
        <taxon>Agaricomycotina</taxon>
        <taxon>Agaricomycetes</taxon>
        <taxon>Russulales</taxon>
        <taxon>Hericiaceae</taxon>
        <taxon>Dentipellis</taxon>
    </lineage>
</organism>
<keyword evidence="7" id="KW-1185">Reference proteome</keyword>
<dbReference type="SUPFAM" id="SSF53474">
    <property type="entry name" value="alpha/beta-Hydrolases"/>
    <property type="match status" value="2"/>
</dbReference>
<dbReference type="Proteomes" id="UP000298327">
    <property type="component" value="Unassembled WGS sequence"/>
</dbReference>
<proteinExistence type="inferred from homology"/>
<evidence type="ECO:0000256" key="1">
    <source>
        <dbReference type="ARBA" id="ARBA00005964"/>
    </source>
</evidence>
<dbReference type="EMBL" id="SEOQ01000034">
    <property type="protein sequence ID" value="TFY71854.1"/>
    <property type="molecule type" value="Genomic_DNA"/>
</dbReference>
<dbReference type="Pfam" id="PF00135">
    <property type="entry name" value="COesterase"/>
    <property type="match status" value="2"/>
</dbReference>
<comment type="similarity">
    <text evidence="1">Belongs to the type-B carboxylesterase/lipase family.</text>
</comment>
<accession>A0A4Y9ZBL2</accession>
<evidence type="ECO:0000313" key="6">
    <source>
        <dbReference type="EMBL" id="TFY71854.1"/>
    </source>
</evidence>
<keyword evidence="3" id="KW-0378">Hydrolase</keyword>
<dbReference type="InterPro" id="IPR050309">
    <property type="entry name" value="Type-B_Carboxylest/Lipase"/>
</dbReference>
<comment type="caution">
    <text evidence="6">The sequence shown here is derived from an EMBL/GenBank/DDBJ whole genome shotgun (WGS) entry which is preliminary data.</text>
</comment>
<name>A0A4Y9ZBL2_9AGAM</name>
<evidence type="ECO:0000313" key="7">
    <source>
        <dbReference type="Proteomes" id="UP000298327"/>
    </source>
</evidence>
<comment type="similarity">
    <text evidence="2">Belongs to the 'GDXG' lipolytic enzyme family.</text>
</comment>
<sequence>MHRLSLVLALLATASCSAHADTPFKTVDLGYASYQSNVNLVQGVTSFLGVRYAAPPVGKFRFAAPQTPFPVRGVQNATKAPLQCFQAGIFGTQGASLTSPFRSRSLEKRDTDGISNEDCLFLNVHVPNTPSQRSPLPVIVYIHGGGYDAGNGTYYPAQDFVKESNYSVISINVQYRLGLFGFLGGQAVKNNGSLNAGMLDQQFALKWVQTYISKFGGDPTKVSIWGESAGAGSIILHSVAYGGNVDPPLFRAGLANSPFLPFVYNYSDPITESLYSQVVSKANCTNPTDTLSCLREVNAIALAAAEVSIDSANFLGLFTFVPVIDGDFLVERPTVTLQRGKLNSKAVLISTNTHEGTIFTPQQVVASSNITLEQYVSGLFPRLDQDHVQTAIRLYQEQDLPTVPERAAAIMGDSIFICPGYYTLKAFGDRAWKARYAIPPALHGDDLSYEFSTYAVPPAFNNTAFITGWQQAFLNMVHSLDPNAKTEITIVPEWPKYSNNNTEMLFNHTDASGVHADSSFKVVDLGYATYQTNVNLIEGVISFLGVRYAAPPVGKFRFAAPRTPAPVPGVQNATKPALQCFQNNIFGTQGASLSSPFRSRSLGKRDTDGISDEDCLFLNVHVPSKPSQRGPLPVIVYIHGGGYDAGNGTFFTAQDFVKESKGSIISVNFQYRLGLFGTLVAKKARHGSCGYTGQTWGARDIRGCAGYRRDMQGTMGMRGERQGRAGHDGNVQSTTKVYDAREMARMRPARRGCGGDDDDAPGAIGIRRGRWDAQGMARMCRARQRCVGRDNDVRGMPGMRGGCQGCAGAEEMCRGW</sequence>
<feature type="domain" description="Carboxylesterase type B" evidence="5">
    <location>
        <begin position="539"/>
        <end position="682"/>
    </location>
</feature>
<dbReference type="AlphaFoldDB" id="A0A4Y9ZBL2"/>
<dbReference type="OrthoDB" id="408631at2759"/>
<dbReference type="InterPro" id="IPR029058">
    <property type="entry name" value="AB_hydrolase_fold"/>
</dbReference>
<evidence type="ECO:0000256" key="2">
    <source>
        <dbReference type="ARBA" id="ARBA00010515"/>
    </source>
</evidence>
<dbReference type="Gene3D" id="3.40.50.1820">
    <property type="entry name" value="alpha/beta hydrolase"/>
    <property type="match status" value="2"/>
</dbReference>
<dbReference type="InterPro" id="IPR002018">
    <property type="entry name" value="CarbesteraseB"/>
</dbReference>
<keyword evidence="4" id="KW-0732">Signal</keyword>
<evidence type="ECO:0000259" key="5">
    <source>
        <dbReference type="Pfam" id="PF00135"/>
    </source>
</evidence>
<dbReference type="STRING" id="205917.A0A4Y9ZBL2"/>